<reference evidence="2" key="1">
    <citation type="submission" date="2020-03" db="EMBL/GenBank/DDBJ databases">
        <title>Spirochaetal bacteria isolated from arthropods constitute a novel genus Entomospira genus novum within the order Spirochaetales.</title>
        <authorList>
            <person name="Grana-Miraglia L."/>
            <person name="Sikutova S."/>
            <person name="Fingerle V."/>
            <person name="Sing A."/>
            <person name="Castillo-Ramirez S."/>
            <person name="Margos G."/>
            <person name="Rudolf I."/>
        </authorList>
    </citation>
    <scope>NUCLEOTIDE SEQUENCE</scope>
    <source>
        <strain evidence="2">BR149</strain>
    </source>
</reference>
<gene>
    <name evidence="2" type="ORF">HCT48_02860</name>
</gene>
<evidence type="ECO:0000313" key="3">
    <source>
        <dbReference type="Proteomes" id="UP000778951"/>
    </source>
</evidence>
<keyword evidence="3" id="KW-1185">Reference proteome</keyword>
<sequence length="120" mass="13517">MKQWLVFIAGMVMVGCVPQEQAKERASQPIVSTEEQLMESGEHLSEASNYLDDIANEFEENANDFDLAAEQARDPAMAEYFRGKAARNREEAAIFRARSEAMQREANRASDVANDRSIDE</sequence>
<dbReference type="Proteomes" id="UP000778951">
    <property type="component" value="Unassembled WGS sequence"/>
</dbReference>
<comment type="caution">
    <text evidence="2">The sequence shown here is derived from an EMBL/GenBank/DDBJ whole genome shotgun (WGS) entry which is preliminary data.</text>
</comment>
<dbReference type="RefSeq" id="WP_167695252.1">
    <property type="nucleotide sequence ID" value="NZ_CP118181.1"/>
</dbReference>
<dbReference type="PROSITE" id="PS51257">
    <property type="entry name" value="PROKAR_LIPOPROTEIN"/>
    <property type="match status" value="1"/>
</dbReference>
<proteinExistence type="predicted"/>
<organism evidence="2 3">
    <name type="scientific">Entomospira culicis</name>
    <dbReference type="NCBI Taxonomy" id="2719989"/>
    <lineage>
        <taxon>Bacteria</taxon>
        <taxon>Pseudomonadati</taxon>
        <taxon>Spirochaetota</taxon>
        <taxon>Spirochaetia</taxon>
        <taxon>Spirochaetales</taxon>
        <taxon>Spirochaetaceae</taxon>
        <taxon>Entomospira</taxon>
    </lineage>
</organism>
<dbReference type="AlphaFoldDB" id="A0A968GHJ8"/>
<dbReference type="EMBL" id="JAATLM010000001">
    <property type="protein sequence ID" value="NIZ69152.1"/>
    <property type="molecule type" value="Genomic_DNA"/>
</dbReference>
<feature type="region of interest" description="Disordered" evidence="1">
    <location>
        <begin position="100"/>
        <end position="120"/>
    </location>
</feature>
<evidence type="ECO:0000256" key="1">
    <source>
        <dbReference type="SAM" id="MobiDB-lite"/>
    </source>
</evidence>
<name>A0A968GHJ8_9SPIO</name>
<accession>A0A968GHJ8</accession>
<evidence type="ECO:0000313" key="2">
    <source>
        <dbReference type="EMBL" id="NIZ69152.1"/>
    </source>
</evidence>
<protein>
    <submittedName>
        <fullName evidence="2">Uncharacterized protein</fullName>
    </submittedName>
</protein>